<sequence length="487" mass="54548">MDQGNDSRVDLTLTSPFPQMDFEKDSQRHKLNGGSLRRDPQLKGPTVSAIVSHAFWVGLGVRLFLAWFLPWALDDGGILPGVSYTDIDYHVFMDAATYIQKGSSPYDRTTYRYTPFLAALLSHLPRKGGRFLICVADALCGQLIVTMRRKQRNLTSNESSMAASWPKRLDLNLEDVLWWLFNPLAINICTRGSAESLIVLLPVLITVWIVTSGGNSLAIATLAGCWHGIAVHAKLYPIIYSLSFLTHIAVSYDGPSAVHLPVPSSISHISGYVHGWKRRLLRPAPVLFGVCSIGVFAGLTYLSLLWYGQKAIDEGLLYHFVRVDHRHNYSMHWYWIYLGRSTEDESMALAGRLLLITQTVLLITTSVMVAPRNLTLAMFVQTFLFVAHNKVITAQYFTWYLCLLPLCSASFRLTRRVVEALAILLVSVGFWLGSAYSLEMLGFGFHRIVWMASLIFFAANVHLLRALLASAQLHSSTPVYSFTVKKD</sequence>
<keyword evidence="7 11" id="KW-0812">Transmembrane</keyword>
<evidence type="ECO:0000256" key="4">
    <source>
        <dbReference type="ARBA" id="ARBA00022502"/>
    </source>
</evidence>
<dbReference type="Proteomes" id="UP000836788">
    <property type="component" value="Chromosome 2"/>
</dbReference>
<dbReference type="InterPro" id="IPR007704">
    <property type="entry name" value="PIG-M"/>
</dbReference>
<evidence type="ECO:0000256" key="8">
    <source>
        <dbReference type="ARBA" id="ARBA00022824"/>
    </source>
</evidence>
<dbReference type="PANTHER" id="PTHR12886">
    <property type="entry name" value="PIG-M MANNOSYLTRANSFERASE"/>
    <property type="match status" value="1"/>
</dbReference>
<evidence type="ECO:0000256" key="7">
    <source>
        <dbReference type="ARBA" id="ARBA00022692"/>
    </source>
</evidence>
<name>A0A8J9S7V6_PHATR</name>
<evidence type="ECO:0000256" key="11">
    <source>
        <dbReference type="RuleBase" id="RU365064"/>
    </source>
</evidence>
<evidence type="ECO:0000256" key="1">
    <source>
        <dbReference type="ARBA" id="ARBA00004477"/>
    </source>
</evidence>
<comment type="pathway">
    <text evidence="2 11">Glycolipid biosynthesis; glycosylphosphatidylinositol-anchor biosynthesis.</text>
</comment>
<evidence type="ECO:0000256" key="6">
    <source>
        <dbReference type="ARBA" id="ARBA00022679"/>
    </source>
</evidence>
<comment type="similarity">
    <text evidence="3 11">Belongs to the PIGM family.</text>
</comment>
<keyword evidence="10 11" id="KW-0472">Membrane</keyword>
<dbReference type="Pfam" id="PF05007">
    <property type="entry name" value="Mannosyl_trans"/>
    <property type="match status" value="1"/>
</dbReference>
<protein>
    <recommendedName>
        <fullName evidence="11">GPI mannosyltransferase 1</fullName>
        <ecNumber evidence="11">2.4.1.-</ecNumber>
    </recommendedName>
    <alternativeName>
        <fullName evidence="11">GPI mannosyltransferase I</fullName>
    </alternativeName>
</protein>
<dbReference type="AlphaFoldDB" id="A0A8J9S7V6"/>
<evidence type="ECO:0000256" key="10">
    <source>
        <dbReference type="ARBA" id="ARBA00023136"/>
    </source>
</evidence>
<comment type="subcellular location">
    <subcellularLocation>
        <location evidence="1 11">Endoplasmic reticulum membrane</location>
        <topology evidence="1 11">Multi-pass membrane protein</topology>
    </subcellularLocation>
</comment>
<feature type="transmembrane region" description="Helical" evidence="11">
    <location>
        <begin position="286"/>
        <end position="307"/>
    </location>
</feature>
<accession>A0A8J9S7V6</accession>
<keyword evidence="9 11" id="KW-1133">Transmembrane helix</keyword>
<dbReference type="GO" id="GO:0004376">
    <property type="term" value="F:GPI mannosyltransferase activity"/>
    <property type="evidence" value="ECO:0007669"/>
    <property type="project" value="InterPro"/>
</dbReference>
<dbReference type="GO" id="GO:0005789">
    <property type="term" value="C:endoplasmic reticulum membrane"/>
    <property type="evidence" value="ECO:0007669"/>
    <property type="project" value="UniProtKB-SubCell"/>
</dbReference>
<comment type="function">
    <text evidence="11">Catalytic subunit of the glycosylphosphatidylinositol-mannosyltransferase I complex which catalyzes the transfer of the first mannose, via an alpha-1,4 bond from a dolichol-phosphate-mannose (Dol-P-Man) to the glucosaminyl acyl phosphatidylinositol (GlcN-(acyl)PI) intermediate to generate alpha-D-Man-(1-&gt;4)-alpha-D-GlcN-(1-&gt;6)-(1-radyl,2-acyl-sn-glycero-3-phospho)-2-acyl-inositol and participates in the sixth step of the glycosylphosphatidylinositol-anchor biosynthesis.</text>
</comment>
<feature type="transmembrane region" description="Helical" evidence="11">
    <location>
        <begin position="235"/>
        <end position="252"/>
    </location>
</feature>
<feature type="transmembrane region" description="Helical" evidence="11">
    <location>
        <begin position="391"/>
        <end position="411"/>
    </location>
</feature>
<dbReference type="EMBL" id="OU594943">
    <property type="protein sequence ID" value="CAG9284735.1"/>
    <property type="molecule type" value="Genomic_DNA"/>
</dbReference>
<dbReference type="EC" id="2.4.1.-" evidence="11"/>
<dbReference type="GO" id="GO:0051751">
    <property type="term" value="F:alpha-1,4-mannosyltransferase activity"/>
    <property type="evidence" value="ECO:0007669"/>
    <property type="project" value="InterPro"/>
</dbReference>
<evidence type="ECO:0000256" key="9">
    <source>
        <dbReference type="ARBA" id="ARBA00022989"/>
    </source>
</evidence>
<evidence type="ECO:0000256" key="2">
    <source>
        <dbReference type="ARBA" id="ARBA00004687"/>
    </source>
</evidence>
<feature type="transmembrane region" description="Helical" evidence="11">
    <location>
        <begin position="200"/>
        <end position="223"/>
    </location>
</feature>
<keyword evidence="6 11" id="KW-0808">Transferase</keyword>
<dbReference type="UniPathway" id="UPA00196"/>
<feature type="transmembrane region" description="Helical" evidence="11">
    <location>
        <begin position="47"/>
        <end position="69"/>
    </location>
</feature>
<keyword evidence="8 11" id="KW-0256">Endoplasmic reticulum</keyword>
<evidence type="ECO:0000256" key="5">
    <source>
        <dbReference type="ARBA" id="ARBA00022676"/>
    </source>
</evidence>
<feature type="transmembrane region" description="Helical" evidence="11">
    <location>
        <begin position="349"/>
        <end position="371"/>
    </location>
</feature>
<proteinExistence type="inferred from homology"/>
<feature type="region of interest" description="Disordered" evidence="12">
    <location>
        <begin position="1"/>
        <end position="20"/>
    </location>
</feature>
<evidence type="ECO:0000313" key="13">
    <source>
        <dbReference type="EMBL" id="CAG9284735.1"/>
    </source>
</evidence>
<dbReference type="GO" id="GO:1990529">
    <property type="term" value="C:glycosylphosphatidylinositol-mannosyltransferase I complex"/>
    <property type="evidence" value="ECO:0007669"/>
    <property type="project" value="TreeGrafter"/>
</dbReference>
<gene>
    <name evidence="13" type="ORF">PTTT1_LOCUS26860</name>
</gene>
<feature type="transmembrane region" description="Helical" evidence="11">
    <location>
        <begin position="418"/>
        <end position="436"/>
    </location>
</feature>
<organism evidence="13">
    <name type="scientific">Phaeodactylum tricornutum</name>
    <name type="common">Diatom</name>
    <dbReference type="NCBI Taxonomy" id="2850"/>
    <lineage>
        <taxon>Eukaryota</taxon>
        <taxon>Sar</taxon>
        <taxon>Stramenopiles</taxon>
        <taxon>Ochrophyta</taxon>
        <taxon>Bacillariophyta</taxon>
        <taxon>Bacillariophyceae</taxon>
        <taxon>Bacillariophycidae</taxon>
        <taxon>Naviculales</taxon>
        <taxon>Phaeodactylaceae</taxon>
        <taxon>Phaeodactylum</taxon>
    </lineage>
</organism>
<dbReference type="GO" id="GO:0006506">
    <property type="term" value="P:GPI anchor biosynthetic process"/>
    <property type="evidence" value="ECO:0007669"/>
    <property type="project" value="UniProtKB-UniPathway"/>
</dbReference>
<feature type="transmembrane region" description="Helical" evidence="11">
    <location>
        <begin position="448"/>
        <end position="468"/>
    </location>
</feature>
<keyword evidence="4 11" id="KW-0337">GPI-anchor biosynthesis</keyword>
<evidence type="ECO:0000256" key="3">
    <source>
        <dbReference type="ARBA" id="ARBA00011071"/>
    </source>
</evidence>
<keyword evidence="5 11" id="KW-0328">Glycosyltransferase</keyword>
<dbReference type="PANTHER" id="PTHR12886:SF0">
    <property type="entry name" value="GPI MANNOSYLTRANSFERASE 1"/>
    <property type="match status" value="1"/>
</dbReference>
<evidence type="ECO:0000256" key="12">
    <source>
        <dbReference type="SAM" id="MobiDB-lite"/>
    </source>
</evidence>
<reference evidence="13" key="1">
    <citation type="submission" date="2022-02" db="EMBL/GenBank/DDBJ databases">
        <authorList>
            <person name="Giguere J D."/>
        </authorList>
    </citation>
    <scope>NUCLEOTIDE SEQUENCE</scope>
    <source>
        <strain evidence="13">CCAP 1055/1</strain>
    </source>
</reference>